<keyword evidence="3" id="KW-1185">Reference proteome</keyword>
<dbReference type="Pfam" id="PF00903">
    <property type="entry name" value="Glyoxalase"/>
    <property type="match status" value="1"/>
</dbReference>
<sequence>MARLRRICPFIPAGDDVAKTIAFYEQKLGFKRQWQDSETPELALIARDDIELFLQKNPDPECAEWTTLRVEVQDIADLYREIVECDRTLIHPNGRLEKKSWGSTDFTILDCNDVCITFYEF</sequence>
<dbReference type="Proteomes" id="UP000217895">
    <property type="component" value="Chromosome"/>
</dbReference>
<dbReference type="SUPFAM" id="SSF54593">
    <property type="entry name" value="Glyoxalase/Bleomycin resistance protein/Dihydroxybiphenyl dioxygenase"/>
    <property type="match status" value="1"/>
</dbReference>
<evidence type="ECO:0000313" key="3">
    <source>
        <dbReference type="Proteomes" id="UP000217895"/>
    </source>
</evidence>
<evidence type="ECO:0000313" key="2">
    <source>
        <dbReference type="EMBL" id="BAY55758.1"/>
    </source>
</evidence>
<evidence type="ECO:0000259" key="1">
    <source>
        <dbReference type="PROSITE" id="PS51819"/>
    </source>
</evidence>
<dbReference type="InterPro" id="IPR004360">
    <property type="entry name" value="Glyas_Fos-R_dOase_dom"/>
</dbReference>
<protein>
    <recommendedName>
        <fullName evidence="1">VOC domain-containing protein</fullName>
    </recommendedName>
</protein>
<organism evidence="2 3">
    <name type="scientific">Leptolyngbya boryana NIES-2135</name>
    <dbReference type="NCBI Taxonomy" id="1973484"/>
    <lineage>
        <taxon>Bacteria</taxon>
        <taxon>Bacillati</taxon>
        <taxon>Cyanobacteriota</taxon>
        <taxon>Cyanophyceae</taxon>
        <taxon>Leptolyngbyales</taxon>
        <taxon>Leptolyngbyaceae</taxon>
        <taxon>Leptolyngbya group</taxon>
        <taxon>Leptolyngbya</taxon>
    </lineage>
</organism>
<name>A0A1Z4JGG0_LEPBY</name>
<dbReference type="InterPro" id="IPR037523">
    <property type="entry name" value="VOC_core"/>
</dbReference>
<feature type="domain" description="VOC" evidence="1">
    <location>
        <begin position="6"/>
        <end position="121"/>
    </location>
</feature>
<dbReference type="Gene3D" id="3.10.180.10">
    <property type="entry name" value="2,3-Dihydroxybiphenyl 1,2-Dioxygenase, domain 1"/>
    <property type="match status" value="1"/>
</dbReference>
<gene>
    <name evidence="2" type="ORF">NIES2135_25820</name>
</gene>
<dbReference type="InterPro" id="IPR029068">
    <property type="entry name" value="Glyas_Bleomycin-R_OHBP_Dase"/>
</dbReference>
<reference evidence="2 3" key="1">
    <citation type="submission" date="2017-06" db="EMBL/GenBank/DDBJ databases">
        <title>Genome sequencing of cyanobaciteial culture collection at National Institute for Environmental Studies (NIES).</title>
        <authorList>
            <person name="Hirose Y."/>
            <person name="Shimura Y."/>
            <person name="Fujisawa T."/>
            <person name="Nakamura Y."/>
            <person name="Kawachi M."/>
        </authorList>
    </citation>
    <scope>NUCLEOTIDE SEQUENCE [LARGE SCALE GENOMIC DNA]</scope>
    <source>
        <strain evidence="2 3">NIES-2135</strain>
    </source>
</reference>
<accession>A0A1Z4JGG0</accession>
<dbReference type="PROSITE" id="PS51819">
    <property type="entry name" value="VOC"/>
    <property type="match status" value="1"/>
</dbReference>
<proteinExistence type="predicted"/>
<dbReference type="AlphaFoldDB" id="A0A1Z4JGG0"/>
<dbReference type="EMBL" id="AP018203">
    <property type="protein sequence ID" value="BAY55758.1"/>
    <property type="molecule type" value="Genomic_DNA"/>
</dbReference>